<sequence>MKTGNQLDRVALPTPPSPARVGQATAVEQSRAVAEVHASVLLARESPRNIAAAQEAIRQVCTKPTFAERAFYSFPRGDGTVNGESIYLARELARCWGNIQYGVNELRRDDVAGESEILAWAWDVETNTRASQTFIVPHARDTKKGRKPLIDLRDIYENNANNGSRRLREAIFAVLPSWLIEDAKQTCSQTLEQGNGTSLEQRVAEAVDAFGQQGITAARLEAKVGKPRTKWTGADIARLEVVFRSLSRRETTIDDEFPVAPATAEEILAARNAAPPSAPDAEAAAQADAVSGRAG</sequence>
<evidence type="ECO:0000313" key="3">
    <source>
        <dbReference type="Proteomes" id="UP000282674"/>
    </source>
</evidence>
<name>A0A3M2LV61_9ACTN</name>
<protein>
    <submittedName>
        <fullName evidence="2">Uncharacterized protein</fullName>
    </submittedName>
</protein>
<evidence type="ECO:0000313" key="2">
    <source>
        <dbReference type="EMBL" id="RMI39905.1"/>
    </source>
</evidence>
<feature type="compositionally biased region" description="Low complexity" evidence="1">
    <location>
        <begin position="273"/>
        <end position="289"/>
    </location>
</feature>
<dbReference type="AlphaFoldDB" id="A0A3M2LV61"/>
<dbReference type="Proteomes" id="UP000282674">
    <property type="component" value="Unassembled WGS sequence"/>
</dbReference>
<feature type="region of interest" description="Disordered" evidence="1">
    <location>
        <begin position="272"/>
        <end position="295"/>
    </location>
</feature>
<keyword evidence="3" id="KW-1185">Reference proteome</keyword>
<gene>
    <name evidence="2" type="ORF">EBO15_28480</name>
</gene>
<dbReference type="OrthoDB" id="2936921at2"/>
<proteinExistence type="predicted"/>
<organism evidence="2 3">
    <name type="scientific">Actinomadura harenae</name>
    <dbReference type="NCBI Taxonomy" id="2483351"/>
    <lineage>
        <taxon>Bacteria</taxon>
        <taxon>Bacillati</taxon>
        <taxon>Actinomycetota</taxon>
        <taxon>Actinomycetes</taxon>
        <taxon>Streptosporangiales</taxon>
        <taxon>Thermomonosporaceae</taxon>
        <taxon>Actinomadura</taxon>
    </lineage>
</organism>
<comment type="caution">
    <text evidence="2">The sequence shown here is derived from an EMBL/GenBank/DDBJ whole genome shotgun (WGS) entry which is preliminary data.</text>
</comment>
<dbReference type="EMBL" id="RFFG01000061">
    <property type="protein sequence ID" value="RMI39905.1"/>
    <property type="molecule type" value="Genomic_DNA"/>
</dbReference>
<reference evidence="2 3" key="1">
    <citation type="submission" date="2018-10" db="EMBL/GenBank/DDBJ databases">
        <title>Isolation from soil.</title>
        <authorList>
            <person name="Hu J."/>
        </authorList>
    </citation>
    <scope>NUCLEOTIDE SEQUENCE [LARGE SCALE GENOMIC DNA]</scope>
    <source>
        <strain evidence="2 3">NEAU-Ht49</strain>
    </source>
</reference>
<evidence type="ECO:0000256" key="1">
    <source>
        <dbReference type="SAM" id="MobiDB-lite"/>
    </source>
</evidence>
<dbReference type="RefSeq" id="WP_122197534.1">
    <property type="nucleotide sequence ID" value="NZ_JBHSKC010000034.1"/>
</dbReference>
<accession>A0A3M2LV61</accession>
<feature type="region of interest" description="Disordered" evidence="1">
    <location>
        <begin position="1"/>
        <end position="20"/>
    </location>
</feature>